<gene>
    <name evidence="7" type="ORF">FBUS_03074</name>
</gene>
<keyword evidence="4 5" id="KW-0472">Membrane</keyword>
<dbReference type="GO" id="GO:0016020">
    <property type="term" value="C:membrane"/>
    <property type="evidence" value="ECO:0007669"/>
    <property type="project" value="UniProtKB-SubCell"/>
</dbReference>
<feature type="transmembrane region" description="Helical" evidence="5">
    <location>
        <begin position="50"/>
        <end position="72"/>
    </location>
</feature>
<evidence type="ECO:0000256" key="4">
    <source>
        <dbReference type="ARBA" id="ARBA00023136"/>
    </source>
</evidence>
<dbReference type="PROSITE" id="PS50262">
    <property type="entry name" value="G_PROTEIN_RECEP_F1_2"/>
    <property type="match status" value="1"/>
</dbReference>
<reference evidence="7" key="1">
    <citation type="submission" date="2019-05" db="EMBL/GenBank/DDBJ databases">
        <title>Annotation for the trematode Fasciolopsis buski.</title>
        <authorList>
            <person name="Choi Y.-J."/>
        </authorList>
    </citation>
    <scope>NUCLEOTIDE SEQUENCE</scope>
    <source>
        <strain evidence="7">HT</strain>
        <tissue evidence="7">Whole worm</tissue>
    </source>
</reference>
<feature type="transmembrane region" description="Helical" evidence="5">
    <location>
        <begin position="105"/>
        <end position="123"/>
    </location>
</feature>
<name>A0A8E0RUW0_9TREM</name>
<organism evidence="7 8">
    <name type="scientific">Fasciolopsis buskii</name>
    <dbReference type="NCBI Taxonomy" id="27845"/>
    <lineage>
        <taxon>Eukaryota</taxon>
        <taxon>Metazoa</taxon>
        <taxon>Spiralia</taxon>
        <taxon>Lophotrochozoa</taxon>
        <taxon>Platyhelminthes</taxon>
        <taxon>Trematoda</taxon>
        <taxon>Digenea</taxon>
        <taxon>Plagiorchiida</taxon>
        <taxon>Echinostomata</taxon>
        <taxon>Echinostomatoidea</taxon>
        <taxon>Fasciolidae</taxon>
        <taxon>Fasciolopsis</taxon>
    </lineage>
</organism>
<evidence type="ECO:0000256" key="3">
    <source>
        <dbReference type="ARBA" id="ARBA00022989"/>
    </source>
</evidence>
<dbReference type="Gene3D" id="1.20.1070.10">
    <property type="entry name" value="Rhodopsin 7-helix transmembrane proteins"/>
    <property type="match status" value="1"/>
</dbReference>
<keyword evidence="8" id="KW-1185">Reference proteome</keyword>
<dbReference type="AlphaFoldDB" id="A0A8E0RUW0"/>
<keyword evidence="3 5" id="KW-1133">Transmembrane helix</keyword>
<dbReference type="EMBL" id="LUCM01004364">
    <property type="protein sequence ID" value="KAA0194467.1"/>
    <property type="molecule type" value="Genomic_DNA"/>
</dbReference>
<evidence type="ECO:0000256" key="5">
    <source>
        <dbReference type="SAM" id="Phobius"/>
    </source>
</evidence>
<feature type="transmembrane region" description="Helical" evidence="5">
    <location>
        <begin position="130"/>
        <end position="156"/>
    </location>
</feature>
<dbReference type="OrthoDB" id="6248140at2759"/>
<dbReference type="PANTHER" id="PTHR45698:SF1">
    <property type="entry name" value="TRACE AMINE-ASSOCIATED RECEPTOR 13C-LIKE"/>
    <property type="match status" value="1"/>
</dbReference>
<dbReference type="SUPFAM" id="SSF81321">
    <property type="entry name" value="Family A G protein-coupled receptor-like"/>
    <property type="match status" value="1"/>
</dbReference>
<sequence length="348" mass="40172">MVDSTFNPNQTPNFALGMGCSIPLCVGMAANIFLFYALLSVKIESRLTKLLLRTQAATDMLSCFWNTVFIWIRNFPYTSHVVGWIHCHVWRTQTPYWLVTASSTYNLTFILLNRIWATVYCATYRRYEKAYIICTMFTNITLSILVVSPGPFIVIFENMTCITQITPNQQIVYRLALIYQPFWCVVYYLMPIAIMLVAHIRLVFYFGSEELKTQGEEHQIQPNNWSISVNVQSEPLSEEPAELPPFVDPLHRSMSIGSFCMICFMFLAHTYDTINFLLPSLVSSYFYDYGSDTQLISLFISTANTIANPVIIILSVPCIRTFLFTSLTARSRHLKRTIRQLFSWDKRS</sequence>
<comment type="subcellular location">
    <subcellularLocation>
        <location evidence="1">Membrane</location>
    </subcellularLocation>
</comment>
<comment type="caution">
    <text evidence="7">The sequence shown here is derived from an EMBL/GenBank/DDBJ whole genome shotgun (WGS) entry which is preliminary data.</text>
</comment>
<dbReference type="InterPro" id="IPR017452">
    <property type="entry name" value="GPCR_Rhodpsn_7TM"/>
</dbReference>
<protein>
    <recommendedName>
        <fullName evidence="6">G-protein coupled receptors family 1 profile domain-containing protein</fullName>
    </recommendedName>
</protein>
<proteinExistence type="predicted"/>
<dbReference type="Proteomes" id="UP000728185">
    <property type="component" value="Unassembled WGS sequence"/>
</dbReference>
<evidence type="ECO:0000256" key="2">
    <source>
        <dbReference type="ARBA" id="ARBA00022692"/>
    </source>
</evidence>
<feature type="domain" description="G-protein coupled receptors family 1 profile" evidence="6">
    <location>
        <begin position="30"/>
        <end position="312"/>
    </location>
</feature>
<feature type="transmembrane region" description="Helical" evidence="5">
    <location>
        <begin position="259"/>
        <end position="286"/>
    </location>
</feature>
<dbReference type="PANTHER" id="PTHR45698">
    <property type="entry name" value="TRACE AMINE-ASSOCIATED RECEPTOR 19N-RELATED"/>
    <property type="match status" value="1"/>
</dbReference>
<accession>A0A8E0RUW0</accession>
<feature type="transmembrane region" description="Helical" evidence="5">
    <location>
        <begin position="176"/>
        <end position="198"/>
    </location>
</feature>
<dbReference type="CDD" id="cd00637">
    <property type="entry name" value="7tm_classA_rhodopsin-like"/>
    <property type="match status" value="1"/>
</dbReference>
<evidence type="ECO:0000259" key="6">
    <source>
        <dbReference type="PROSITE" id="PS50262"/>
    </source>
</evidence>
<keyword evidence="2 5" id="KW-0812">Transmembrane</keyword>
<evidence type="ECO:0000313" key="8">
    <source>
        <dbReference type="Proteomes" id="UP000728185"/>
    </source>
</evidence>
<evidence type="ECO:0000256" key="1">
    <source>
        <dbReference type="ARBA" id="ARBA00004370"/>
    </source>
</evidence>
<evidence type="ECO:0000313" key="7">
    <source>
        <dbReference type="EMBL" id="KAA0194467.1"/>
    </source>
</evidence>
<feature type="transmembrane region" description="Helical" evidence="5">
    <location>
        <begin position="14"/>
        <end position="38"/>
    </location>
</feature>